<dbReference type="Proteomes" id="UP000003082">
    <property type="component" value="Unassembled WGS sequence"/>
</dbReference>
<dbReference type="EMBL" id="ACFU01000007">
    <property type="protein sequence ID" value="EEF14382.1"/>
    <property type="molecule type" value="Genomic_DNA"/>
</dbReference>
<reference evidence="1 2" key="1">
    <citation type="submission" date="2008-08" db="EMBL/GenBank/DDBJ databases">
        <authorList>
            <person name="Madupu R."/>
            <person name="Durkin A.S."/>
            <person name="Torralba M."/>
            <person name="Methe B."/>
            <person name="Sutton G.G."/>
            <person name="Strausberg R.L."/>
            <person name="Nelson K.E."/>
        </authorList>
    </citation>
    <scope>NUCLEOTIDE SEQUENCE [LARGE SCALE GENOMIC DNA]</scope>
    <source>
        <strain evidence="1 2">RM3267</strain>
    </source>
</reference>
<keyword evidence="2" id="KW-1185">Reference proteome</keyword>
<sequence>MRRGGLKDAGKISKIARIIRLITIFYYNCLKNIKILEKYYEKTSCYRRFWK</sequence>
<proteinExistence type="predicted"/>
<comment type="caution">
    <text evidence="1">The sequence shown here is derived from an EMBL/GenBank/DDBJ whole genome shotgun (WGS) entry which is preliminary data.</text>
</comment>
<evidence type="ECO:0000313" key="2">
    <source>
        <dbReference type="Proteomes" id="UP000003082"/>
    </source>
</evidence>
<dbReference type="AlphaFoldDB" id="B9D0T6"/>
<protein>
    <submittedName>
        <fullName evidence="1">Uncharacterized protein</fullName>
    </submittedName>
</protein>
<accession>B9D0T6</accession>
<name>B9D0T6_CAMRE</name>
<organism evidence="1 2">
    <name type="scientific">Campylobacter rectus RM3267</name>
    <dbReference type="NCBI Taxonomy" id="553218"/>
    <lineage>
        <taxon>Bacteria</taxon>
        <taxon>Pseudomonadati</taxon>
        <taxon>Campylobacterota</taxon>
        <taxon>Epsilonproteobacteria</taxon>
        <taxon>Campylobacterales</taxon>
        <taxon>Campylobacteraceae</taxon>
        <taxon>Campylobacter</taxon>
    </lineage>
</organism>
<evidence type="ECO:0000313" key="1">
    <source>
        <dbReference type="EMBL" id="EEF14382.1"/>
    </source>
</evidence>
<gene>
    <name evidence="1" type="ORF">CAMRE0001_2732</name>
</gene>
<dbReference type="STRING" id="553218.CAMRE0001_2732"/>